<name>A0A0H2Q327_9ENTE</name>
<protein>
    <submittedName>
        <fullName evidence="1">Uncharacterized protein</fullName>
    </submittedName>
</protein>
<accession>A0A0H2Q327</accession>
<gene>
    <name evidence="1" type="ORF">B5E88_02110</name>
</gene>
<evidence type="ECO:0000313" key="1">
    <source>
        <dbReference type="EMBL" id="OUQ11677.1"/>
    </source>
</evidence>
<comment type="caution">
    <text evidence="1">The sequence shown here is derived from an EMBL/GenBank/DDBJ whole genome shotgun (WGS) entry which is preliminary data.</text>
</comment>
<sequence>MWLGFVIIGLLVGIGLWFFSTRCKPLPKVMSRQDEHLISQIIRKSPNKDLAIKRIRCSFKLSMSQATDLYMNAQK</sequence>
<dbReference type="RefSeq" id="WP_016251014.1">
    <property type="nucleotide sequence ID" value="NZ_AP035890.1"/>
</dbReference>
<dbReference type="Proteomes" id="UP000196074">
    <property type="component" value="Unassembled WGS sequence"/>
</dbReference>
<proteinExistence type="predicted"/>
<organism evidence="1 2">
    <name type="scientific">Enterococcus cecorum</name>
    <dbReference type="NCBI Taxonomy" id="44008"/>
    <lineage>
        <taxon>Bacteria</taxon>
        <taxon>Bacillati</taxon>
        <taxon>Bacillota</taxon>
        <taxon>Bacilli</taxon>
        <taxon>Lactobacillales</taxon>
        <taxon>Enterococcaceae</taxon>
        <taxon>Enterococcus</taxon>
    </lineage>
</organism>
<dbReference type="AlphaFoldDB" id="A0A0H2Q327"/>
<evidence type="ECO:0000313" key="2">
    <source>
        <dbReference type="Proteomes" id="UP000196074"/>
    </source>
</evidence>
<reference evidence="2" key="1">
    <citation type="submission" date="2017-04" db="EMBL/GenBank/DDBJ databases">
        <title>Function of individual gut microbiota members based on whole genome sequencing of pure cultures obtained from chicken caecum.</title>
        <authorList>
            <person name="Medvecky M."/>
            <person name="Cejkova D."/>
            <person name="Polansky O."/>
            <person name="Karasova D."/>
            <person name="Kubasova T."/>
            <person name="Cizek A."/>
            <person name="Rychlik I."/>
        </authorList>
    </citation>
    <scope>NUCLEOTIDE SEQUENCE [LARGE SCALE GENOMIC DNA]</scope>
    <source>
        <strain evidence="2">An144</strain>
    </source>
</reference>
<dbReference type="EMBL" id="NFLC01000002">
    <property type="protein sequence ID" value="OUQ11677.1"/>
    <property type="molecule type" value="Genomic_DNA"/>
</dbReference>